<organism evidence="8 9">
    <name type="scientific">Streptomyces synnematoformans</name>
    <dbReference type="NCBI Taxonomy" id="415721"/>
    <lineage>
        <taxon>Bacteria</taxon>
        <taxon>Bacillati</taxon>
        <taxon>Actinomycetota</taxon>
        <taxon>Actinomycetes</taxon>
        <taxon>Kitasatosporales</taxon>
        <taxon>Streptomycetaceae</taxon>
        <taxon>Streptomyces</taxon>
    </lineage>
</organism>
<protein>
    <submittedName>
        <fullName evidence="8">Glycosyl hydrolase</fullName>
    </submittedName>
</protein>
<evidence type="ECO:0000256" key="3">
    <source>
        <dbReference type="ARBA" id="ARBA00023295"/>
    </source>
</evidence>
<feature type="domain" description="GH26" evidence="7">
    <location>
        <begin position="186"/>
        <end position="481"/>
    </location>
</feature>
<sequence>MPRPPRRRRRPALLRAAPAALLAGLLSVAALPSHAAAQEPADAAAPAVYEAEDGELSGVVVESTAPGYSGTGYVAGFDEASDQVTLTVPDSPGGLHDLTVHYRAPYGQKTATLRLNGEGAGDVTFAATDTFSTVSAGRVLLREGANTVTIVNNWGWYEIDAISLAPSEPRPPHQVSGVPVDPDATPEARELLADLTANYGENILSGQQDMDSVRWLEDNVGKTPAVAGLDMMDYSPSRVERGTTSTEVENALAWDERGGITTFTWHWNAPAGLIDEPGKEWWRGFYTDATTFDVAAALADPQSAEYALLLRDIDAIAGELLRLQAADVPVLWRPLHEAEGGWFWWGAHGPGPAKELWNLMYDRMVNHHGLHNLIWVWNSVDPEWYPGDGTVDIVSADTYPPVGDHGPVSGTYEKLVELGGDRKLVALTETGSIPDPELLRAYEADWSWFTTWSGDFIQDGEHNPPDFLDRVYHDPGVITLDELPEWRSAGAC</sequence>
<gene>
    <name evidence="8" type="ORF">GCM10009802_37800</name>
</gene>
<evidence type="ECO:0000256" key="2">
    <source>
        <dbReference type="ARBA" id="ARBA00022801"/>
    </source>
</evidence>
<dbReference type="PROSITE" id="PS51764">
    <property type="entry name" value="GH26"/>
    <property type="match status" value="1"/>
</dbReference>
<comment type="similarity">
    <text evidence="1 4">Belongs to the glycosyl hydrolase 26 family.</text>
</comment>
<dbReference type="GO" id="GO:0016787">
    <property type="term" value="F:hydrolase activity"/>
    <property type="evidence" value="ECO:0007669"/>
    <property type="project" value="UniProtKB-KW"/>
</dbReference>
<dbReference type="Pfam" id="PF02156">
    <property type="entry name" value="Glyco_hydro_26"/>
    <property type="match status" value="1"/>
</dbReference>
<dbReference type="SUPFAM" id="SSF49785">
    <property type="entry name" value="Galactose-binding domain-like"/>
    <property type="match status" value="1"/>
</dbReference>
<dbReference type="Proteomes" id="UP001500443">
    <property type="component" value="Unassembled WGS sequence"/>
</dbReference>
<keyword evidence="3 4" id="KW-0326">Glycosidase</keyword>
<reference evidence="9" key="1">
    <citation type="journal article" date="2019" name="Int. J. Syst. Evol. Microbiol.">
        <title>The Global Catalogue of Microorganisms (GCM) 10K type strain sequencing project: providing services to taxonomists for standard genome sequencing and annotation.</title>
        <authorList>
            <consortium name="The Broad Institute Genomics Platform"/>
            <consortium name="The Broad Institute Genome Sequencing Center for Infectious Disease"/>
            <person name="Wu L."/>
            <person name="Ma J."/>
        </authorList>
    </citation>
    <scope>NUCLEOTIDE SEQUENCE [LARGE SCALE GENOMIC DNA]</scope>
    <source>
        <strain evidence="9">JCM 15481</strain>
    </source>
</reference>
<dbReference type="InterPro" id="IPR005084">
    <property type="entry name" value="CBM6"/>
</dbReference>
<feature type="chain" id="PRO_5046060181" evidence="5">
    <location>
        <begin position="36"/>
        <end position="492"/>
    </location>
</feature>
<feature type="signal peptide" evidence="5">
    <location>
        <begin position="1"/>
        <end position="35"/>
    </location>
</feature>
<evidence type="ECO:0000256" key="4">
    <source>
        <dbReference type="PROSITE-ProRule" id="PRU01100"/>
    </source>
</evidence>
<dbReference type="InterPro" id="IPR000805">
    <property type="entry name" value="Glyco_hydro_26"/>
</dbReference>
<dbReference type="InterPro" id="IPR022790">
    <property type="entry name" value="GH26_dom"/>
</dbReference>
<dbReference type="Gene3D" id="2.60.120.260">
    <property type="entry name" value="Galactose-binding domain-like"/>
    <property type="match status" value="1"/>
</dbReference>
<feature type="active site" description="Nucleophile" evidence="4">
    <location>
        <position position="429"/>
    </location>
</feature>
<dbReference type="PANTHER" id="PTHR40079">
    <property type="entry name" value="MANNAN ENDO-1,4-BETA-MANNOSIDASE E-RELATED"/>
    <property type="match status" value="1"/>
</dbReference>
<dbReference type="InterPro" id="IPR006311">
    <property type="entry name" value="TAT_signal"/>
</dbReference>
<dbReference type="InterPro" id="IPR008979">
    <property type="entry name" value="Galactose-bd-like_sf"/>
</dbReference>
<evidence type="ECO:0000313" key="9">
    <source>
        <dbReference type="Proteomes" id="UP001500443"/>
    </source>
</evidence>
<evidence type="ECO:0000256" key="1">
    <source>
        <dbReference type="ARBA" id="ARBA00007754"/>
    </source>
</evidence>
<dbReference type="SUPFAM" id="SSF51445">
    <property type="entry name" value="(Trans)glycosidases"/>
    <property type="match status" value="1"/>
</dbReference>
<keyword evidence="2 4" id="KW-0378">Hydrolase</keyword>
<dbReference type="CDD" id="cd04086">
    <property type="entry name" value="CBM35_mannanase-like"/>
    <property type="match status" value="1"/>
</dbReference>
<accession>A0ABP5KFS2</accession>
<comment type="caution">
    <text evidence="8">The sequence shown here is derived from an EMBL/GenBank/DDBJ whole genome shotgun (WGS) entry which is preliminary data.</text>
</comment>
<evidence type="ECO:0000259" key="6">
    <source>
        <dbReference type="PROSITE" id="PS51175"/>
    </source>
</evidence>
<keyword evidence="5" id="KW-0732">Signal</keyword>
<dbReference type="InterPro" id="IPR017853">
    <property type="entry name" value="GH"/>
</dbReference>
<dbReference type="PROSITE" id="PS51318">
    <property type="entry name" value="TAT"/>
    <property type="match status" value="1"/>
</dbReference>
<evidence type="ECO:0000259" key="7">
    <source>
        <dbReference type="PROSITE" id="PS51764"/>
    </source>
</evidence>
<keyword evidence="9" id="KW-1185">Reference proteome</keyword>
<name>A0ABP5KFS2_9ACTN</name>
<dbReference type="Gene3D" id="3.20.20.80">
    <property type="entry name" value="Glycosidases"/>
    <property type="match status" value="1"/>
</dbReference>
<dbReference type="EMBL" id="BAAAPF010000127">
    <property type="protein sequence ID" value="GAA2129909.1"/>
    <property type="molecule type" value="Genomic_DNA"/>
</dbReference>
<evidence type="ECO:0000256" key="5">
    <source>
        <dbReference type="SAM" id="SignalP"/>
    </source>
</evidence>
<dbReference type="Pfam" id="PF16990">
    <property type="entry name" value="CBM_35"/>
    <property type="match status" value="1"/>
</dbReference>
<feature type="active site" description="Proton donor" evidence="4">
    <location>
        <position position="337"/>
    </location>
</feature>
<dbReference type="PROSITE" id="PS51175">
    <property type="entry name" value="CBM6"/>
    <property type="match status" value="1"/>
</dbReference>
<dbReference type="PRINTS" id="PR00739">
    <property type="entry name" value="GLHYDRLASE26"/>
</dbReference>
<feature type="domain" description="CBM6" evidence="6">
    <location>
        <begin position="47"/>
        <end position="165"/>
    </location>
</feature>
<dbReference type="RefSeq" id="WP_344291176.1">
    <property type="nucleotide sequence ID" value="NZ_BAAAPF010000127.1"/>
</dbReference>
<proteinExistence type="inferred from homology"/>
<dbReference type="PANTHER" id="PTHR40079:SF4">
    <property type="entry name" value="GH26 DOMAIN-CONTAINING PROTEIN-RELATED"/>
    <property type="match status" value="1"/>
</dbReference>
<evidence type="ECO:0000313" key="8">
    <source>
        <dbReference type="EMBL" id="GAA2129909.1"/>
    </source>
</evidence>